<evidence type="ECO:0000256" key="2">
    <source>
        <dbReference type="ARBA" id="ARBA00022500"/>
    </source>
</evidence>
<evidence type="ECO:0000256" key="8">
    <source>
        <dbReference type="ARBA" id="ARBA00029447"/>
    </source>
</evidence>
<evidence type="ECO:0000256" key="5">
    <source>
        <dbReference type="ARBA" id="ARBA00022989"/>
    </source>
</evidence>
<dbReference type="PANTHER" id="PTHR32089">
    <property type="entry name" value="METHYL-ACCEPTING CHEMOTAXIS PROTEIN MCPB"/>
    <property type="match status" value="1"/>
</dbReference>
<dbReference type="SMART" id="SM00283">
    <property type="entry name" value="MA"/>
    <property type="match status" value="1"/>
</dbReference>
<protein>
    <submittedName>
        <fullName evidence="15">Methyl-accepting chemotaxis protein</fullName>
    </submittedName>
</protein>
<evidence type="ECO:0000313" key="16">
    <source>
        <dbReference type="Proteomes" id="UP000295375"/>
    </source>
</evidence>
<evidence type="ECO:0000256" key="3">
    <source>
        <dbReference type="ARBA" id="ARBA00022519"/>
    </source>
</evidence>
<dbReference type="SUPFAM" id="SSF58104">
    <property type="entry name" value="Methyl-accepting chemotaxis protein (MCP) signaling domain"/>
    <property type="match status" value="1"/>
</dbReference>
<dbReference type="InterPro" id="IPR000727">
    <property type="entry name" value="T_SNARE_dom"/>
</dbReference>
<name>A0A4R6UHZ4_9GAMM</name>
<dbReference type="SMART" id="SM00304">
    <property type="entry name" value="HAMP"/>
    <property type="match status" value="1"/>
</dbReference>
<evidence type="ECO:0000256" key="10">
    <source>
        <dbReference type="SAM" id="Coils"/>
    </source>
</evidence>
<keyword evidence="16" id="KW-1185">Reference proteome</keyword>
<feature type="domain" description="Methyl-accepting transducer" evidence="12">
    <location>
        <begin position="235"/>
        <end position="471"/>
    </location>
</feature>
<keyword evidence="3" id="KW-0997">Cell inner membrane</keyword>
<dbReference type="CDD" id="cd11386">
    <property type="entry name" value="MCP_signal"/>
    <property type="match status" value="1"/>
</dbReference>
<dbReference type="Pfam" id="PF00015">
    <property type="entry name" value="MCPsignal"/>
    <property type="match status" value="1"/>
</dbReference>
<keyword evidence="6 11" id="KW-0472">Membrane</keyword>
<keyword evidence="4 11" id="KW-0812">Transmembrane</keyword>
<feature type="transmembrane region" description="Helical" evidence="11">
    <location>
        <begin position="156"/>
        <end position="178"/>
    </location>
</feature>
<reference evidence="15 16" key="1">
    <citation type="submission" date="2019-03" db="EMBL/GenBank/DDBJ databases">
        <title>Genomic Encyclopedia of Type Strains, Phase IV (KMG-IV): sequencing the most valuable type-strain genomes for metagenomic binning, comparative biology and taxonomic classification.</title>
        <authorList>
            <person name="Goeker M."/>
        </authorList>
    </citation>
    <scope>NUCLEOTIDE SEQUENCE [LARGE SCALE GENOMIC DNA]</scope>
    <source>
        <strain evidence="15 16">DSM 103792</strain>
    </source>
</reference>
<evidence type="ECO:0000259" key="14">
    <source>
        <dbReference type="PROSITE" id="PS50885"/>
    </source>
</evidence>
<evidence type="ECO:0000313" key="15">
    <source>
        <dbReference type="EMBL" id="TDQ46032.1"/>
    </source>
</evidence>
<keyword evidence="7 9" id="KW-0807">Transducer</keyword>
<dbReference type="Pfam" id="PF00672">
    <property type="entry name" value="HAMP"/>
    <property type="match status" value="1"/>
</dbReference>
<keyword evidence="10" id="KW-0175">Coiled coil</keyword>
<keyword evidence="5 11" id="KW-1133">Transmembrane helix</keyword>
<comment type="subcellular location">
    <subcellularLocation>
        <location evidence="1">Cell inner membrane</location>
        <topology evidence="1">Multi-pass membrane protein</topology>
    </subcellularLocation>
</comment>
<sequence>MASLRRKINLSAAIIVTATLSVFGIYDYISTERQLQKALEQEISGIESRLQVSLPKPLWDFSNDIAKKFAAAEMGSPSLHTMLVFDANNALVFGLQSTPEGNVVDAKNEPTGEYLSREVALNIEDSGQQHDVGEVRLYFDDSAMQQQLRENVWSTLIRIAVLVGILLFAIGTVVQRLVNKPLTAMLSHIKDIAEGAGDLTKRVHFESNDELGVLANSVNAFIADIHRIISQLKSMAKQLEDSASLAGKAFDDLRGPLQQQEMELTSLVTALNELTTTSQHVAENAAGASHKVQETNREAAHGLTGVQDASNASNKLLSELDRAEQVINELQQRAVSIGTILDVIRNIAEQTNLLALNAAIEAARAGEQGRGFAVVADEVRVLAKRTQDSTGEIQQMIEQLQAQAGSAVSAMNAGAEQARISAKTTQTTGESFNAINRSIAVITDMNVQIATATEQQNATMKEIDRNVVNIHGAHEKTLAASDTTAESERQLREVVEGLSQLIGRFKV</sequence>
<keyword evidence="2" id="KW-0145">Chemotaxis</keyword>
<feature type="coiled-coil region" evidence="10">
    <location>
        <begin position="306"/>
        <end position="333"/>
    </location>
</feature>
<comment type="caution">
    <text evidence="15">The sequence shown here is derived from an EMBL/GenBank/DDBJ whole genome shotgun (WGS) entry which is preliminary data.</text>
</comment>
<evidence type="ECO:0000256" key="1">
    <source>
        <dbReference type="ARBA" id="ARBA00004429"/>
    </source>
</evidence>
<feature type="domain" description="T-SNARE coiled-coil homology" evidence="13">
    <location>
        <begin position="422"/>
        <end position="467"/>
    </location>
</feature>
<proteinExistence type="inferred from homology"/>
<dbReference type="PANTHER" id="PTHR32089:SF120">
    <property type="entry name" value="METHYL-ACCEPTING CHEMOTAXIS PROTEIN TLPQ"/>
    <property type="match status" value="1"/>
</dbReference>
<dbReference type="AlphaFoldDB" id="A0A4R6UHZ4"/>
<dbReference type="RefSeq" id="WP_133592110.1">
    <property type="nucleotide sequence ID" value="NZ_CP037953.1"/>
</dbReference>
<evidence type="ECO:0000256" key="7">
    <source>
        <dbReference type="ARBA" id="ARBA00023224"/>
    </source>
</evidence>
<dbReference type="OrthoDB" id="7021108at2"/>
<dbReference type="InterPro" id="IPR003660">
    <property type="entry name" value="HAMP_dom"/>
</dbReference>
<dbReference type="PROSITE" id="PS50111">
    <property type="entry name" value="CHEMOTAXIS_TRANSDUC_2"/>
    <property type="match status" value="1"/>
</dbReference>
<dbReference type="GO" id="GO:0006935">
    <property type="term" value="P:chemotaxis"/>
    <property type="evidence" value="ECO:0007669"/>
    <property type="project" value="UniProtKB-KW"/>
</dbReference>
<accession>A0A4R6UHZ4</accession>
<dbReference type="GO" id="GO:0007165">
    <property type="term" value="P:signal transduction"/>
    <property type="evidence" value="ECO:0007669"/>
    <property type="project" value="UniProtKB-KW"/>
</dbReference>
<dbReference type="CDD" id="cd06225">
    <property type="entry name" value="HAMP"/>
    <property type="match status" value="1"/>
</dbReference>
<feature type="domain" description="HAMP" evidence="14">
    <location>
        <begin position="176"/>
        <end position="230"/>
    </location>
</feature>
<keyword evidence="3" id="KW-1003">Cell membrane</keyword>
<evidence type="ECO:0000256" key="4">
    <source>
        <dbReference type="ARBA" id="ARBA00022692"/>
    </source>
</evidence>
<dbReference type="Gene3D" id="1.10.287.950">
    <property type="entry name" value="Methyl-accepting chemotaxis protein"/>
    <property type="match status" value="1"/>
</dbReference>
<evidence type="ECO:0000256" key="9">
    <source>
        <dbReference type="PROSITE-ProRule" id="PRU00284"/>
    </source>
</evidence>
<dbReference type="EMBL" id="SNYM01000015">
    <property type="protein sequence ID" value="TDQ46032.1"/>
    <property type="molecule type" value="Genomic_DNA"/>
</dbReference>
<dbReference type="InterPro" id="IPR004089">
    <property type="entry name" value="MCPsignal_dom"/>
</dbReference>
<dbReference type="PROSITE" id="PS50192">
    <property type="entry name" value="T_SNARE"/>
    <property type="match status" value="1"/>
</dbReference>
<evidence type="ECO:0000256" key="6">
    <source>
        <dbReference type="ARBA" id="ARBA00023136"/>
    </source>
</evidence>
<dbReference type="Proteomes" id="UP000295375">
    <property type="component" value="Unassembled WGS sequence"/>
</dbReference>
<comment type="similarity">
    <text evidence="8">Belongs to the methyl-accepting chemotaxis (MCP) protein family.</text>
</comment>
<dbReference type="GO" id="GO:0005886">
    <property type="term" value="C:plasma membrane"/>
    <property type="evidence" value="ECO:0007669"/>
    <property type="project" value="UniProtKB-SubCell"/>
</dbReference>
<gene>
    <name evidence="15" type="ORF">EV696_11526</name>
</gene>
<organism evidence="15 16">
    <name type="scientific">Permianibacter aggregans</name>
    <dbReference type="NCBI Taxonomy" id="1510150"/>
    <lineage>
        <taxon>Bacteria</taxon>
        <taxon>Pseudomonadati</taxon>
        <taxon>Pseudomonadota</taxon>
        <taxon>Gammaproteobacteria</taxon>
        <taxon>Pseudomonadales</taxon>
        <taxon>Pseudomonadaceae</taxon>
        <taxon>Permianibacter</taxon>
    </lineage>
</organism>
<evidence type="ECO:0000259" key="12">
    <source>
        <dbReference type="PROSITE" id="PS50111"/>
    </source>
</evidence>
<evidence type="ECO:0000256" key="11">
    <source>
        <dbReference type="SAM" id="Phobius"/>
    </source>
</evidence>
<dbReference type="PROSITE" id="PS50885">
    <property type="entry name" value="HAMP"/>
    <property type="match status" value="1"/>
</dbReference>
<dbReference type="FunFam" id="1.10.287.950:FF:000001">
    <property type="entry name" value="Methyl-accepting chemotaxis sensory transducer"/>
    <property type="match status" value="1"/>
</dbReference>
<evidence type="ECO:0000259" key="13">
    <source>
        <dbReference type="PROSITE" id="PS50192"/>
    </source>
</evidence>